<reference evidence="1 2" key="1">
    <citation type="submission" date="2019-09" db="EMBL/GenBank/DDBJ databases">
        <authorList>
            <person name="Leyn A S."/>
        </authorList>
    </citation>
    <scope>NUCLEOTIDE SEQUENCE [LARGE SCALE GENOMIC DNA]</scope>
    <source>
        <strain evidence="1">AA231_1</strain>
    </source>
</reference>
<keyword evidence="2" id="KW-1185">Reference proteome</keyword>
<proteinExistence type="predicted"/>
<dbReference type="Proteomes" id="UP000399805">
    <property type="component" value="Unassembled WGS sequence"/>
</dbReference>
<dbReference type="EMBL" id="CABVGP010000001">
    <property type="protein sequence ID" value="VVJ15685.1"/>
    <property type="molecule type" value="Genomic_DNA"/>
</dbReference>
<dbReference type="AlphaFoldDB" id="A0A6I8LJ53"/>
<gene>
    <name evidence="1" type="ORF">AA23TX_00706</name>
</gene>
<name>A0A6I8LJ53_9PSEU</name>
<organism evidence="1 2">
    <name type="scientific">Amycolatopsis camponoti</name>
    <dbReference type="NCBI Taxonomy" id="2606593"/>
    <lineage>
        <taxon>Bacteria</taxon>
        <taxon>Bacillati</taxon>
        <taxon>Actinomycetota</taxon>
        <taxon>Actinomycetes</taxon>
        <taxon>Pseudonocardiales</taxon>
        <taxon>Pseudonocardiaceae</taxon>
        <taxon>Amycolatopsis</taxon>
    </lineage>
</organism>
<protein>
    <submittedName>
        <fullName evidence="1">Uncharacterized protein</fullName>
    </submittedName>
</protein>
<accession>A0A6I8LJ53</accession>
<evidence type="ECO:0000313" key="1">
    <source>
        <dbReference type="EMBL" id="VVJ15685.1"/>
    </source>
</evidence>
<sequence>MFPARQPSAVAPACRRGVTSAIGAVGLAMAADAAVQSV</sequence>
<evidence type="ECO:0000313" key="2">
    <source>
        <dbReference type="Proteomes" id="UP000399805"/>
    </source>
</evidence>